<dbReference type="Proteomes" id="UP000186309">
    <property type="component" value="Chromosome"/>
</dbReference>
<dbReference type="KEGG" id="pbor:BSF38_03326"/>
<feature type="domain" description="Ice-binding protein C-terminal" evidence="2">
    <location>
        <begin position="193"/>
        <end position="216"/>
    </location>
</feature>
<keyword evidence="1" id="KW-0732">Signal</keyword>
<evidence type="ECO:0000256" key="1">
    <source>
        <dbReference type="SAM" id="SignalP"/>
    </source>
</evidence>
<name>A0A1U7CS79_9BACT</name>
<feature type="signal peptide" evidence="1">
    <location>
        <begin position="1"/>
        <end position="23"/>
    </location>
</feature>
<dbReference type="AlphaFoldDB" id="A0A1U7CS79"/>
<proteinExistence type="predicted"/>
<feature type="chain" id="PRO_5013160330" description="Ice-binding protein C-terminal domain-containing protein" evidence="1">
    <location>
        <begin position="24"/>
        <end position="220"/>
    </location>
</feature>
<evidence type="ECO:0000313" key="4">
    <source>
        <dbReference type="Proteomes" id="UP000186309"/>
    </source>
</evidence>
<accession>A0A1U7CS79</accession>
<dbReference type="EMBL" id="CP019082">
    <property type="protein sequence ID" value="APW61797.1"/>
    <property type="molecule type" value="Genomic_DNA"/>
</dbReference>
<dbReference type="OrthoDB" id="121983at2"/>
<dbReference type="Pfam" id="PF07589">
    <property type="entry name" value="PEP-CTERM"/>
    <property type="match status" value="1"/>
</dbReference>
<gene>
    <name evidence="3" type="ORF">BSF38_03326</name>
</gene>
<dbReference type="RefSeq" id="WP_076347428.1">
    <property type="nucleotide sequence ID" value="NZ_CP019082.1"/>
</dbReference>
<reference evidence="4" key="1">
    <citation type="submission" date="2016-12" db="EMBL/GenBank/DDBJ databases">
        <title>Comparative genomics of four Isosphaeraceae planctomycetes: a common pool of plasmids and glycoside hydrolase genes.</title>
        <authorList>
            <person name="Ivanova A."/>
        </authorList>
    </citation>
    <scope>NUCLEOTIDE SEQUENCE [LARGE SCALE GENOMIC DNA]</scope>
    <source>
        <strain evidence="4">PX4</strain>
    </source>
</reference>
<organism evidence="3 4">
    <name type="scientific">Paludisphaera borealis</name>
    <dbReference type="NCBI Taxonomy" id="1387353"/>
    <lineage>
        <taxon>Bacteria</taxon>
        <taxon>Pseudomonadati</taxon>
        <taxon>Planctomycetota</taxon>
        <taxon>Planctomycetia</taxon>
        <taxon>Isosphaerales</taxon>
        <taxon>Isosphaeraceae</taxon>
        <taxon>Paludisphaera</taxon>
    </lineage>
</organism>
<evidence type="ECO:0000313" key="3">
    <source>
        <dbReference type="EMBL" id="APW61797.1"/>
    </source>
</evidence>
<sequence>MRHQLLAIVAVAAALISGPRVQAGVVAFNFNGAGVSGSGLLTYGPNTVVGDPAGSYAITDVSGTFSDSNLGLSNVTIVGLLPIDPVNPPKGGLFPVSFSSIAVTNPSHPGGGTSYDNLLYPGGSPWVCEDYPGFGGYLDVYGMVFKLSNGYLVNLWSNGTWPGGPPLDYGVAVIDRTNTIVDYVAGGIASAVVPEPGSAVLLSVGLLSALAWRGRKGRAE</sequence>
<keyword evidence="4" id="KW-1185">Reference proteome</keyword>
<protein>
    <recommendedName>
        <fullName evidence="2">Ice-binding protein C-terminal domain-containing protein</fullName>
    </recommendedName>
</protein>
<evidence type="ECO:0000259" key="2">
    <source>
        <dbReference type="Pfam" id="PF07589"/>
    </source>
</evidence>
<dbReference type="InterPro" id="IPR013424">
    <property type="entry name" value="Ice-binding_C"/>
</dbReference>